<proteinExistence type="predicted"/>
<reference evidence="3" key="1">
    <citation type="submission" date="2022-10" db="EMBL/GenBank/DDBJ databases">
        <title>Culturing micro-colonial fungi from biological soil crusts in the Mojave desert and describing Neophaeococcomyces mojavensis, and introducing the new genera and species Taxawa tesnikishii.</title>
        <authorList>
            <person name="Kurbessoian T."/>
            <person name="Stajich J.E."/>
        </authorList>
    </citation>
    <scope>NUCLEOTIDE SEQUENCE</scope>
    <source>
        <strain evidence="3">TK_41</strain>
    </source>
</reference>
<dbReference type="Proteomes" id="UP001172673">
    <property type="component" value="Unassembled WGS sequence"/>
</dbReference>
<protein>
    <recommendedName>
        <fullName evidence="2">Heterokaryon incompatibility domain-containing protein</fullName>
    </recommendedName>
</protein>
<feature type="domain" description="Heterokaryon incompatibility" evidence="2">
    <location>
        <begin position="255"/>
        <end position="388"/>
    </location>
</feature>
<feature type="region of interest" description="Disordered" evidence="1">
    <location>
        <begin position="1"/>
        <end position="20"/>
    </location>
</feature>
<evidence type="ECO:0000256" key="1">
    <source>
        <dbReference type="SAM" id="MobiDB-lite"/>
    </source>
</evidence>
<evidence type="ECO:0000259" key="2">
    <source>
        <dbReference type="Pfam" id="PF06985"/>
    </source>
</evidence>
<evidence type="ECO:0000313" key="3">
    <source>
        <dbReference type="EMBL" id="KAJ9607889.1"/>
    </source>
</evidence>
<dbReference type="InterPro" id="IPR010730">
    <property type="entry name" value="HET"/>
</dbReference>
<dbReference type="AlphaFoldDB" id="A0AA39CGX5"/>
<sequence>MSLLRRSKSEPALDPTVERMQTRQPPSFQFSIPYNRSQVVDGKYVSAPYGYRTYTTDDRGRICLRCLRWSLTTAKDSCPSSEAKEKNIRLVEKWGSPVEMIKADCPMCRLFAMHAIDYQFINGPMEGRLYDLRELRVERQQPQWMITRSPSSLVRFWYLDPNSAPRANFPQPAGEGACIGVTDLTAVDEPGKLRPVLLDANAVDYSSIQSWLSECRLHHGETCSFKSTEDLPSLRLIDCLSVPPRVVEAPALHEYVALSYVWGSGAVGSQFSGDTLIWSLLPRTIRDAMTVTRKLGYRYLWVDRYCIPKARLQEQISKMDIIYTNPSMVIIAAAGDTIEFGLPGVGTRQRAQQPYALVGKDAYVSTLADLNSIMHTIPWSKRAWCFQEALLSQRRLIFTDDKTYFFCRQMMSIETLSLPFYNLKDRPHTSRVASSTIFYDWLVGSGVTRNDPQEIYPILSEYASKDMTYESDGLNAIVGVLRAFSKANHSNQFHSYAGLPILGPPSRKAFLTALLWSPNFQKKRRSGDFPSWSWIGWTGSFRYNEHSREIDKDVQIRLVEEDGSTMDWDEFVSAGRLKYTLYPLSQYIELCAKTTLVQVTFLTTSSVQYGGAYFIPVQRFPEGKMRYAQVTLNYGISEGGKLNPELHAELIGSPMKCLLLISPDNERKLYGNGWLLRSLDGFWEQVGSFQLDYIGNVYDRNGNVDSFMMDTDPGATMEGFSDLEREWLRVG</sequence>
<gene>
    <name evidence="3" type="ORF">H2200_007968</name>
</gene>
<evidence type="ECO:0000313" key="4">
    <source>
        <dbReference type="Proteomes" id="UP001172673"/>
    </source>
</evidence>
<keyword evidence="4" id="KW-1185">Reference proteome</keyword>
<dbReference type="Pfam" id="PF06985">
    <property type="entry name" value="HET"/>
    <property type="match status" value="1"/>
</dbReference>
<dbReference type="PANTHER" id="PTHR33112">
    <property type="entry name" value="DOMAIN PROTEIN, PUTATIVE-RELATED"/>
    <property type="match status" value="1"/>
</dbReference>
<feature type="compositionally biased region" description="Basic and acidic residues" evidence="1">
    <location>
        <begin position="7"/>
        <end position="20"/>
    </location>
</feature>
<name>A0AA39CGX5_9EURO</name>
<comment type="caution">
    <text evidence="3">The sequence shown here is derived from an EMBL/GenBank/DDBJ whole genome shotgun (WGS) entry which is preliminary data.</text>
</comment>
<dbReference type="EMBL" id="JAPDRK010000011">
    <property type="protein sequence ID" value="KAJ9607889.1"/>
    <property type="molecule type" value="Genomic_DNA"/>
</dbReference>
<accession>A0AA39CGX5</accession>
<dbReference type="PANTHER" id="PTHR33112:SF1">
    <property type="entry name" value="HETEROKARYON INCOMPATIBILITY DOMAIN-CONTAINING PROTEIN"/>
    <property type="match status" value="1"/>
</dbReference>
<organism evidence="3 4">
    <name type="scientific">Cladophialophora chaetospira</name>
    <dbReference type="NCBI Taxonomy" id="386627"/>
    <lineage>
        <taxon>Eukaryota</taxon>
        <taxon>Fungi</taxon>
        <taxon>Dikarya</taxon>
        <taxon>Ascomycota</taxon>
        <taxon>Pezizomycotina</taxon>
        <taxon>Eurotiomycetes</taxon>
        <taxon>Chaetothyriomycetidae</taxon>
        <taxon>Chaetothyriales</taxon>
        <taxon>Herpotrichiellaceae</taxon>
        <taxon>Cladophialophora</taxon>
    </lineage>
</organism>